<name>A0AAV9ZUZ6_9AGAR</name>
<gene>
    <name evidence="5" type="ORF">R3P38DRAFT_3330630</name>
</gene>
<keyword evidence="6" id="KW-1185">Reference proteome</keyword>
<reference evidence="5 6" key="1">
    <citation type="journal article" date="2024" name="J Genomics">
        <title>Draft genome sequencing and assembly of Favolaschia claudopus CIRM-BRFM 2984 isolated from oak limbs.</title>
        <authorList>
            <person name="Navarro D."/>
            <person name="Drula E."/>
            <person name="Chaduli D."/>
            <person name="Cazenave R."/>
            <person name="Ahrendt S."/>
            <person name="Wang J."/>
            <person name="Lipzen A."/>
            <person name="Daum C."/>
            <person name="Barry K."/>
            <person name="Grigoriev I.V."/>
            <person name="Favel A."/>
            <person name="Rosso M.N."/>
            <person name="Martin F."/>
        </authorList>
    </citation>
    <scope>NUCLEOTIDE SEQUENCE [LARGE SCALE GENOMIC DNA]</scope>
    <source>
        <strain evidence="5 6">CIRM-BRFM 2984</strain>
    </source>
</reference>
<proteinExistence type="predicted"/>
<evidence type="ECO:0000259" key="4">
    <source>
        <dbReference type="Pfam" id="PF01753"/>
    </source>
</evidence>
<evidence type="ECO:0000313" key="5">
    <source>
        <dbReference type="EMBL" id="KAK6992591.1"/>
    </source>
</evidence>
<feature type="domain" description="MYND-type" evidence="4">
    <location>
        <begin position="10"/>
        <end position="34"/>
    </location>
</feature>
<evidence type="ECO:0000313" key="6">
    <source>
        <dbReference type="Proteomes" id="UP001362999"/>
    </source>
</evidence>
<dbReference type="Gene3D" id="6.10.140.2220">
    <property type="match status" value="1"/>
</dbReference>
<dbReference type="Pfam" id="PF01753">
    <property type="entry name" value="zf-MYND"/>
    <property type="match status" value="1"/>
</dbReference>
<dbReference type="InterPro" id="IPR002893">
    <property type="entry name" value="Znf_MYND"/>
</dbReference>
<keyword evidence="3" id="KW-0862">Zinc</keyword>
<evidence type="ECO:0000256" key="2">
    <source>
        <dbReference type="ARBA" id="ARBA00022771"/>
    </source>
</evidence>
<dbReference type="EMBL" id="JAWWNJ010000108">
    <property type="protein sequence ID" value="KAK6992591.1"/>
    <property type="molecule type" value="Genomic_DNA"/>
</dbReference>
<organism evidence="5 6">
    <name type="scientific">Favolaschia claudopus</name>
    <dbReference type="NCBI Taxonomy" id="2862362"/>
    <lineage>
        <taxon>Eukaryota</taxon>
        <taxon>Fungi</taxon>
        <taxon>Dikarya</taxon>
        <taxon>Basidiomycota</taxon>
        <taxon>Agaricomycotina</taxon>
        <taxon>Agaricomycetes</taxon>
        <taxon>Agaricomycetidae</taxon>
        <taxon>Agaricales</taxon>
        <taxon>Marasmiineae</taxon>
        <taxon>Mycenaceae</taxon>
        <taxon>Favolaschia</taxon>
    </lineage>
</organism>
<keyword evidence="1" id="KW-0479">Metal-binding</keyword>
<keyword evidence="2" id="KW-0863">Zinc-finger</keyword>
<protein>
    <submittedName>
        <fullName evidence="5">Hif prolyl hydroxylase</fullName>
    </submittedName>
</protein>
<dbReference type="Proteomes" id="UP001362999">
    <property type="component" value="Unassembled WGS sequence"/>
</dbReference>
<evidence type="ECO:0000256" key="3">
    <source>
        <dbReference type="ARBA" id="ARBA00022833"/>
    </source>
</evidence>
<accession>A0AAV9ZUZ6</accession>
<dbReference type="SUPFAM" id="SSF144232">
    <property type="entry name" value="HIT/MYND zinc finger-like"/>
    <property type="match status" value="1"/>
</dbReference>
<sequence>MAGTASFRRCAVCDRQTALWCSRCHEVWYCSAEHNIQVCTTVPFLQHSEPLPRPGLSIACSSLETIAEESPRSVQAIFFPVNEDHPRMIAIELRDCGRACPVPVLEPHCKGTANSVVLQRALNKDLLRYPLRLFCDSERHANRAVQRITSGLAKPFLGNAVVLKCNGTRRADYTNATEHDLPTLSAYFLHCQ</sequence>
<dbReference type="AlphaFoldDB" id="A0AAV9ZUZ6"/>
<comment type="caution">
    <text evidence="5">The sequence shown here is derived from an EMBL/GenBank/DDBJ whole genome shotgun (WGS) entry which is preliminary data.</text>
</comment>
<evidence type="ECO:0000256" key="1">
    <source>
        <dbReference type="ARBA" id="ARBA00022723"/>
    </source>
</evidence>